<dbReference type="PROSITE" id="PS00246">
    <property type="entry name" value="WNT1"/>
    <property type="match status" value="1"/>
</dbReference>
<keyword evidence="5" id="KW-0272">Extracellular matrix</keyword>
<feature type="region of interest" description="Disordered" evidence="10">
    <location>
        <begin position="342"/>
        <end position="404"/>
    </location>
</feature>
<organism evidence="11 12">
    <name type="scientific">Ramazzottius varieornatus</name>
    <name type="common">Water bear</name>
    <name type="synonym">Tardigrade</name>
    <dbReference type="NCBI Taxonomy" id="947166"/>
    <lineage>
        <taxon>Eukaryota</taxon>
        <taxon>Metazoa</taxon>
        <taxon>Ecdysozoa</taxon>
        <taxon>Tardigrada</taxon>
        <taxon>Eutardigrada</taxon>
        <taxon>Parachela</taxon>
        <taxon>Hypsibioidea</taxon>
        <taxon>Ramazzottiidae</taxon>
        <taxon>Ramazzottius</taxon>
    </lineage>
</organism>
<dbReference type="Pfam" id="PF00110">
    <property type="entry name" value="wnt"/>
    <property type="match status" value="1"/>
</dbReference>
<evidence type="ECO:0000313" key="11">
    <source>
        <dbReference type="EMBL" id="GAU94914.1"/>
    </source>
</evidence>
<dbReference type="GO" id="GO:0005125">
    <property type="term" value="F:cytokine activity"/>
    <property type="evidence" value="ECO:0007669"/>
    <property type="project" value="TreeGrafter"/>
</dbReference>
<proteinExistence type="inferred from homology"/>
<keyword evidence="6 9" id="KW-0879">Wnt signaling pathway</keyword>
<feature type="region of interest" description="Disordered" evidence="10">
    <location>
        <begin position="723"/>
        <end position="744"/>
    </location>
</feature>
<dbReference type="Proteomes" id="UP000186922">
    <property type="component" value="Unassembled WGS sequence"/>
</dbReference>
<dbReference type="AlphaFoldDB" id="A0A1D1UZ78"/>
<dbReference type="OrthoDB" id="5945655at2759"/>
<dbReference type="GO" id="GO:0005109">
    <property type="term" value="F:frizzled binding"/>
    <property type="evidence" value="ECO:0007669"/>
    <property type="project" value="TreeGrafter"/>
</dbReference>
<keyword evidence="4" id="KW-0964">Secreted</keyword>
<evidence type="ECO:0000256" key="4">
    <source>
        <dbReference type="ARBA" id="ARBA00022525"/>
    </source>
</evidence>
<keyword evidence="8" id="KW-0449">Lipoprotein</keyword>
<evidence type="ECO:0000256" key="10">
    <source>
        <dbReference type="SAM" id="MobiDB-lite"/>
    </source>
</evidence>
<reference evidence="11 12" key="1">
    <citation type="journal article" date="2016" name="Nat. Commun.">
        <title>Extremotolerant tardigrade genome and improved radiotolerance of human cultured cells by tardigrade-unique protein.</title>
        <authorList>
            <person name="Hashimoto T."/>
            <person name="Horikawa D.D."/>
            <person name="Saito Y."/>
            <person name="Kuwahara H."/>
            <person name="Kozuka-Hata H."/>
            <person name="Shin-I T."/>
            <person name="Minakuchi Y."/>
            <person name="Ohishi K."/>
            <person name="Motoyama A."/>
            <person name="Aizu T."/>
            <person name="Enomoto A."/>
            <person name="Kondo K."/>
            <person name="Tanaka S."/>
            <person name="Hara Y."/>
            <person name="Koshikawa S."/>
            <person name="Sagara H."/>
            <person name="Miura T."/>
            <person name="Yokobori S."/>
            <person name="Miyagawa K."/>
            <person name="Suzuki Y."/>
            <person name="Kubo T."/>
            <person name="Oyama M."/>
            <person name="Kohara Y."/>
            <person name="Fujiyama A."/>
            <person name="Arakawa K."/>
            <person name="Katayama T."/>
            <person name="Toyoda A."/>
            <person name="Kunieda T."/>
        </authorList>
    </citation>
    <scope>NUCLEOTIDE SEQUENCE [LARGE SCALE GENOMIC DNA]</scope>
    <source>
        <strain evidence="11 12">YOKOZUNA-1</strain>
    </source>
</reference>
<comment type="function">
    <text evidence="9">Ligand for members of the frizzled family of seven transmembrane receptors.</text>
</comment>
<dbReference type="PRINTS" id="PR01349">
    <property type="entry name" value="WNTPROTEIN"/>
</dbReference>
<feature type="compositionally biased region" description="Basic and acidic residues" evidence="10">
    <location>
        <begin position="724"/>
        <end position="735"/>
    </location>
</feature>
<dbReference type="STRING" id="947166.A0A1D1UZ78"/>
<evidence type="ECO:0000256" key="3">
    <source>
        <dbReference type="ARBA" id="ARBA00022473"/>
    </source>
</evidence>
<name>A0A1D1UZ78_RAMVA</name>
<evidence type="ECO:0000256" key="1">
    <source>
        <dbReference type="ARBA" id="ARBA00004498"/>
    </source>
</evidence>
<gene>
    <name evidence="11" type="primary">RvY_06613-1</name>
    <name evidence="11" type="synonym">RvY_06613.1</name>
    <name evidence="11" type="ORF">RvY_06613</name>
</gene>
<comment type="similarity">
    <text evidence="2 9">Belongs to the Wnt family.</text>
</comment>
<dbReference type="PANTHER" id="PTHR12027:SF70">
    <property type="entry name" value="PROTEIN WNT-16"/>
    <property type="match status" value="1"/>
</dbReference>
<dbReference type="InterPro" id="IPR005817">
    <property type="entry name" value="Wnt"/>
</dbReference>
<evidence type="ECO:0000313" key="12">
    <source>
        <dbReference type="Proteomes" id="UP000186922"/>
    </source>
</evidence>
<dbReference type="EMBL" id="BDGG01000003">
    <property type="protein sequence ID" value="GAU94914.1"/>
    <property type="molecule type" value="Genomic_DNA"/>
</dbReference>
<keyword evidence="3 9" id="KW-0217">Developmental protein</keyword>
<dbReference type="InterPro" id="IPR018161">
    <property type="entry name" value="Wnt_CS"/>
</dbReference>
<evidence type="ECO:0000256" key="8">
    <source>
        <dbReference type="ARBA" id="ARBA00023288"/>
    </source>
</evidence>
<dbReference type="GO" id="GO:0060070">
    <property type="term" value="P:canonical Wnt signaling pathway"/>
    <property type="evidence" value="ECO:0007669"/>
    <property type="project" value="TreeGrafter"/>
</dbReference>
<evidence type="ECO:0000256" key="2">
    <source>
        <dbReference type="ARBA" id="ARBA00005683"/>
    </source>
</evidence>
<dbReference type="GO" id="GO:0030182">
    <property type="term" value="P:neuron differentiation"/>
    <property type="evidence" value="ECO:0007669"/>
    <property type="project" value="TreeGrafter"/>
</dbReference>
<accession>A0A1D1UZ78</accession>
<keyword evidence="7" id="KW-1015">Disulfide bond</keyword>
<sequence length="789" mass="83047">MSSCSELMRFHKHVGLAASSVVNAPLHHVSENSVNNWREVRTASEIKQSLPNLDWCQRIPGLVEHQLALCRRSPDVFRKVTGAAQLAIHECQEQFRGERWNCTTVNDSTVFGRTAVKGNKETAFIAAISSAAVVHAVVRACSAGNLTECGCDTRQDGQHAAGGQWKWSGCSDHVEYGMEFSRQFNDAPEEIKRRDARSIRDAMHLHNKAAGRMIVQKHMRLQCRCHGVSGSCQVKTCWSVMPKFSFVGRVLKKRYDRAVWIAKRSIVKLKRRGLSQGKERKKPIRGDELVYLEKSPNYCKANKKRGIIGTSGRRCNSTSAGADNCEELCCGRGHYSRACYNEPTDPQYGDPETPYSSGRARSVPRQNRAPLDFFGSLMSNNRSTPPRSRSRTSQPQDDYPPYPGDYGPALAPVFGFGFGPAQAGWGRKNERVVYLAIPLTALSALLASGQLSNLGLGTAYPASSPLPPLLPISGGYDGGGSSYAGGTTYGSSASYGGASGGYVSGLTTGSNYGPSHFVPYGSNGGGPSLNSVLFGGTGAAAAGGSYGSGSSYGGGSTYGSGGSYGGGDSYRNGGDSYSNNFDGDSYNGGSGGGSSYGGGSGSYSGSGYSGSNGGGKYGSGGFSKGDGNYGGTIDVNIPLPPPIRPLGVIGGGGSGLPCLRGPGTVYSTQVWVCVWPYQAEAGSCYVGDSGLVPNLPVPFPPPVPPPILPIIGGGISGGYGGTYDDEKPSLRGKSMDDDDGMPPRSLTDTVVLTTTTPNSSSSLLQPVSGKPRCLSVVWYLRSFSHGVVK</sequence>
<comment type="subcellular location">
    <subcellularLocation>
        <location evidence="1 9">Secreted</location>
        <location evidence="1 9">Extracellular space</location>
        <location evidence="1 9">Extracellular matrix</location>
    </subcellularLocation>
</comment>
<protein>
    <recommendedName>
        <fullName evidence="9">Protein Wnt</fullName>
    </recommendedName>
</protein>
<keyword evidence="12" id="KW-1185">Reference proteome</keyword>
<evidence type="ECO:0000256" key="7">
    <source>
        <dbReference type="ARBA" id="ARBA00023157"/>
    </source>
</evidence>
<evidence type="ECO:0000256" key="9">
    <source>
        <dbReference type="RuleBase" id="RU003500"/>
    </source>
</evidence>
<evidence type="ECO:0000256" key="5">
    <source>
        <dbReference type="ARBA" id="ARBA00022530"/>
    </source>
</evidence>
<comment type="caution">
    <text evidence="11">The sequence shown here is derived from an EMBL/GenBank/DDBJ whole genome shotgun (WGS) entry which is preliminary data.</text>
</comment>
<dbReference type="GO" id="GO:0005615">
    <property type="term" value="C:extracellular space"/>
    <property type="evidence" value="ECO:0007669"/>
    <property type="project" value="TreeGrafter"/>
</dbReference>
<dbReference type="SMART" id="SM00097">
    <property type="entry name" value="WNT1"/>
    <property type="match status" value="1"/>
</dbReference>
<dbReference type="GO" id="GO:0045165">
    <property type="term" value="P:cell fate commitment"/>
    <property type="evidence" value="ECO:0007669"/>
    <property type="project" value="TreeGrafter"/>
</dbReference>
<dbReference type="PANTHER" id="PTHR12027">
    <property type="entry name" value="WNT RELATED"/>
    <property type="match status" value="1"/>
</dbReference>
<evidence type="ECO:0000256" key="6">
    <source>
        <dbReference type="ARBA" id="ARBA00022687"/>
    </source>
</evidence>
<feature type="compositionally biased region" description="Low complexity" evidence="10">
    <location>
        <begin position="379"/>
        <end position="397"/>
    </location>
</feature>